<dbReference type="STRING" id="666510.ASAC_0492"/>
<keyword evidence="4" id="KW-0406">Ion transport</keyword>
<dbReference type="InterPro" id="IPR006037">
    <property type="entry name" value="RCK_C"/>
</dbReference>
<dbReference type="GO" id="GO:0006813">
    <property type="term" value="P:potassium ion transport"/>
    <property type="evidence" value="ECO:0007669"/>
    <property type="project" value="InterPro"/>
</dbReference>
<dbReference type="InterPro" id="IPR036721">
    <property type="entry name" value="RCK_C_sf"/>
</dbReference>
<feature type="domain" description="RCK N-terminal" evidence="2">
    <location>
        <begin position="125"/>
        <end position="237"/>
    </location>
</feature>
<protein>
    <submittedName>
        <fullName evidence="4">Potassium channel protein, putative</fullName>
    </submittedName>
</protein>
<feature type="transmembrane region" description="Helical" evidence="1">
    <location>
        <begin position="82"/>
        <end position="103"/>
    </location>
</feature>
<dbReference type="SUPFAM" id="SSF116726">
    <property type="entry name" value="TrkA C-terminal domain-like"/>
    <property type="match status" value="1"/>
</dbReference>
<evidence type="ECO:0000313" key="5">
    <source>
        <dbReference type="Proteomes" id="UP000000346"/>
    </source>
</evidence>
<gene>
    <name evidence="4" type="ordered locus">ASAC_0492</name>
</gene>
<dbReference type="RefSeq" id="WP_013266411.1">
    <property type="nucleotide sequence ID" value="NC_014374.1"/>
</dbReference>
<keyword evidence="4" id="KW-0407">Ion channel</keyword>
<dbReference type="InterPro" id="IPR003148">
    <property type="entry name" value="RCK_N"/>
</dbReference>
<dbReference type="PANTHER" id="PTHR43833">
    <property type="entry name" value="POTASSIUM CHANNEL PROTEIN 2-RELATED-RELATED"/>
    <property type="match status" value="1"/>
</dbReference>
<dbReference type="OrthoDB" id="43518at2157"/>
<dbReference type="Gene3D" id="3.40.50.720">
    <property type="entry name" value="NAD(P)-binding Rossmann-like Domain"/>
    <property type="match status" value="1"/>
</dbReference>
<dbReference type="InterPro" id="IPR036291">
    <property type="entry name" value="NAD(P)-bd_dom_sf"/>
</dbReference>
<feature type="transmembrane region" description="Helical" evidence="1">
    <location>
        <begin position="52"/>
        <end position="70"/>
    </location>
</feature>
<reference evidence="4 5" key="1">
    <citation type="journal article" date="2010" name="Appl. Environ. Microbiol.">
        <title>The genome sequence of the crenarchaeon Acidilobus saccharovorans supports a new order, Acidilobales, and suggests an important ecological role in terrestrial acidic hot springs.</title>
        <authorList>
            <person name="Mardanov A.V."/>
            <person name="Svetlitchnyi V.A."/>
            <person name="Beletsky A.V."/>
            <person name="Prokofeva M.I."/>
            <person name="Bonch-Osmolovskaya E.A."/>
            <person name="Ravin N.V."/>
            <person name="Skryabin K.G."/>
        </authorList>
    </citation>
    <scope>NUCLEOTIDE SEQUENCE [LARGE SCALE GENOMIC DNA]</scope>
    <source>
        <strain evidence="5">DSM 16705 / JCM 18335 / VKM B-2471 / 345-15</strain>
    </source>
</reference>
<dbReference type="GO" id="GO:0008324">
    <property type="term" value="F:monoatomic cation transmembrane transporter activity"/>
    <property type="evidence" value="ECO:0007669"/>
    <property type="project" value="InterPro"/>
</dbReference>
<dbReference type="eggNOG" id="arCOG07570">
    <property type="taxonomic scope" value="Archaea"/>
</dbReference>
<dbReference type="GeneID" id="9498723"/>
<dbReference type="Pfam" id="PF02254">
    <property type="entry name" value="TrkA_N"/>
    <property type="match status" value="1"/>
</dbReference>
<evidence type="ECO:0000259" key="2">
    <source>
        <dbReference type="PROSITE" id="PS51201"/>
    </source>
</evidence>
<dbReference type="HOGENOM" id="CLU_822869_0_0_2"/>
<dbReference type="SUPFAM" id="SSF51735">
    <property type="entry name" value="NAD(P)-binding Rossmann-fold domains"/>
    <property type="match status" value="1"/>
</dbReference>
<name>D9Q0R1_ACIS3</name>
<evidence type="ECO:0000256" key="1">
    <source>
        <dbReference type="SAM" id="Phobius"/>
    </source>
</evidence>
<sequence length="350" mass="37904">MVRTRSRLLLEVLEVLSAPYSVLSRLMPQMAALAVIIAITAYVFMYFQHIDLVSAIYASVGLVTTIGLYTPSINAMPDSEKLFLTALVLASVATYTTIVMNIVSTITKRTVWTDARARWRASHVKDHVVVLGDVPEVAAELDRMGIEYIMVTSNESLAASLQNHRVIIGNPTSERELRAAGVESAAVVIIALESDSDSLTALIRVRRLNPKVRTVVMIHNEDLTDVFLDSGATQVVRLRRFIGRALAGMALSSNLGGVLLESTEGSSKALRQAGYGIGFFKVEKGSKCDGMALRELPKGVIPVLVERNGVFTPYFSMDFKLKEGDGLVVLGDPTKFTGIREICSAGGGPS</sequence>
<dbReference type="InterPro" id="IPR050721">
    <property type="entry name" value="Trk_Ktr_HKT_K-transport"/>
</dbReference>
<dbReference type="Gene3D" id="1.10.287.70">
    <property type="match status" value="1"/>
</dbReference>
<accession>D9Q0R1</accession>
<dbReference type="eggNOG" id="arCOG01958">
    <property type="taxonomic scope" value="Archaea"/>
</dbReference>
<keyword evidence="1" id="KW-0812">Transmembrane</keyword>
<keyword evidence="5" id="KW-1185">Reference proteome</keyword>
<evidence type="ECO:0000313" key="4">
    <source>
        <dbReference type="EMBL" id="ADL18899.1"/>
    </source>
</evidence>
<keyword evidence="1" id="KW-0472">Membrane</keyword>
<proteinExistence type="predicted"/>
<organism evidence="4 5">
    <name type="scientific">Acidilobus saccharovorans (strain DSM 16705 / JCM 18335 / VKM B-2471 / 345-15)</name>
    <dbReference type="NCBI Taxonomy" id="666510"/>
    <lineage>
        <taxon>Archaea</taxon>
        <taxon>Thermoproteota</taxon>
        <taxon>Thermoprotei</taxon>
        <taxon>Acidilobales</taxon>
        <taxon>Acidilobaceae</taxon>
        <taxon>Acidilobus</taxon>
    </lineage>
</organism>
<dbReference type="KEGG" id="asc:ASAC_0492"/>
<dbReference type="Proteomes" id="UP000000346">
    <property type="component" value="Chromosome"/>
</dbReference>
<dbReference type="PROSITE" id="PS51201">
    <property type="entry name" value="RCK_N"/>
    <property type="match status" value="1"/>
</dbReference>
<dbReference type="InParanoid" id="D9Q0R1"/>
<feature type="domain" description="RCK C-terminal" evidence="3">
    <location>
        <begin position="265"/>
        <end position="348"/>
    </location>
</feature>
<dbReference type="PROSITE" id="PS51202">
    <property type="entry name" value="RCK_C"/>
    <property type="match status" value="1"/>
</dbReference>
<feature type="transmembrane region" description="Helical" evidence="1">
    <location>
        <begin position="26"/>
        <end position="45"/>
    </location>
</feature>
<dbReference type="EMBL" id="CP001742">
    <property type="protein sequence ID" value="ADL18899.1"/>
    <property type="molecule type" value="Genomic_DNA"/>
</dbReference>
<dbReference type="Pfam" id="PF02080">
    <property type="entry name" value="TrkA_C"/>
    <property type="match status" value="1"/>
</dbReference>
<keyword evidence="1" id="KW-1133">Transmembrane helix</keyword>
<dbReference type="AlphaFoldDB" id="D9Q0R1"/>
<dbReference type="SUPFAM" id="SSF81324">
    <property type="entry name" value="Voltage-gated potassium channels"/>
    <property type="match status" value="1"/>
</dbReference>
<dbReference type="PANTHER" id="PTHR43833:SF9">
    <property type="entry name" value="POTASSIUM CHANNEL PROTEIN YUGO-RELATED"/>
    <property type="match status" value="1"/>
</dbReference>
<evidence type="ECO:0000259" key="3">
    <source>
        <dbReference type="PROSITE" id="PS51202"/>
    </source>
</evidence>
<keyword evidence="4" id="KW-0813">Transport</keyword>